<evidence type="ECO:0000256" key="6">
    <source>
        <dbReference type="RuleBase" id="RU362091"/>
    </source>
</evidence>
<comment type="caution">
    <text evidence="8">The sequence shown here is derived from an EMBL/GenBank/DDBJ whole genome shotgun (WGS) entry which is preliminary data.</text>
</comment>
<keyword evidence="9" id="KW-1185">Reference proteome</keyword>
<feature type="transmembrane region" description="Helical" evidence="7">
    <location>
        <begin position="478"/>
        <end position="498"/>
    </location>
</feature>
<evidence type="ECO:0000256" key="1">
    <source>
        <dbReference type="ARBA" id="ARBA00004141"/>
    </source>
</evidence>
<evidence type="ECO:0000256" key="4">
    <source>
        <dbReference type="ARBA" id="ARBA00022989"/>
    </source>
</evidence>
<dbReference type="NCBIfam" id="TIGR00813">
    <property type="entry name" value="sss"/>
    <property type="match status" value="1"/>
</dbReference>
<feature type="transmembrane region" description="Helical" evidence="7">
    <location>
        <begin position="345"/>
        <end position="369"/>
    </location>
</feature>
<dbReference type="RefSeq" id="WP_131607017.1">
    <property type="nucleotide sequence ID" value="NZ_SJSM01000001.1"/>
</dbReference>
<feature type="transmembrane region" description="Helical" evidence="7">
    <location>
        <begin position="390"/>
        <end position="410"/>
    </location>
</feature>
<accession>A0A4R0NHE3</accession>
<sequence>MNQLQTADYIVFFIYFIAVSSYGYYIYHKKKSKNISSKDFFLAEGSLTWWAIGASLIASNISAEHFIGMSGSGFALGLAIASYEWMAAATLIIVAIFIIPVYLKNKIFTMPQFLAKRYNDKVSTIMAVFWLLVYVFVNLTSIIYLGALAISSISNISFEWSIVGLSIFSMIVTLGGMKVIGYTDVIQVLVLIIGGLITTYLALSLLSNEYGFGNDIFKGLSVLRKEAPSHFHMIFNSSDKYYKELPGLSVLFGGMLINNLAYWGCNQYIVQRALGADLNTARKGILFAAFLKLLVPVIAVLPGIVMYVLHRKGLFQAEMVDNGVLKPDHAYPTLMNLLPPGLKGIAFAALTAAIVASLAGKANSIATIFSLDIYRKIFNKEASDRKMVMVGRWAVAISLTIAAIVTPALKSLDQAYQFIQEYVGFISPGVLAIFLLGFYWKRTTAAAAMTGALITIPLSTVLKFLPVWTNGAFPDYPFLDRMAIDFVVIVLLMIGISLSKPQTLANEQAIEVDTSMFKISTSFAIGSLLIMGILTALYTIFW</sequence>
<protein>
    <submittedName>
        <fullName evidence="8">Sodium transporter</fullName>
    </submittedName>
</protein>
<evidence type="ECO:0000313" key="9">
    <source>
        <dbReference type="Proteomes" id="UP000291117"/>
    </source>
</evidence>
<proteinExistence type="inferred from homology"/>
<reference evidence="8 9" key="1">
    <citation type="submission" date="2019-02" db="EMBL/GenBank/DDBJ databases">
        <title>Pedobacter sp. RP-3-8 sp. nov., isolated from Arctic soil.</title>
        <authorList>
            <person name="Dahal R.H."/>
        </authorList>
    </citation>
    <scope>NUCLEOTIDE SEQUENCE [LARGE SCALE GENOMIC DNA]</scope>
    <source>
        <strain evidence="8 9">RP-3-8</strain>
    </source>
</reference>
<keyword evidence="5 7" id="KW-0472">Membrane</keyword>
<dbReference type="InterPro" id="IPR001734">
    <property type="entry name" value="Na/solute_symporter"/>
</dbReference>
<feature type="transmembrane region" description="Helical" evidence="7">
    <location>
        <begin position="285"/>
        <end position="309"/>
    </location>
</feature>
<gene>
    <name evidence="8" type="ORF">EZ444_02865</name>
</gene>
<feature type="transmembrane region" description="Helical" evidence="7">
    <location>
        <begin position="83"/>
        <end position="103"/>
    </location>
</feature>
<dbReference type="AlphaFoldDB" id="A0A4R0NHE3"/>
<dbReference type="GO" id="GO:0005886">
    <property type="term" value="C:plasma membrane"/>
    <property type="evidence" value="ECO:0007669"/>
    <property type="project" value="TreeGrafter"/>
</dbReference>
<evidence type="ECO:0000313" key="8">
    <source>
        <dbReference type="EMBL" id="TCC99628.1"/>
    </source>
</evidence>
<dbReference type="GO" id="GO:0005412">
    <property type="term" value="F:D-glucose:sodium symporter activity"/>
    <property type="evidence" value="ECO:0007669"/>
    <property type="project" value="TreeGrafter"/>
</dbReference>
<feature type="transmembrane region" description="Helical" evidence="7">
    <location>
        <begin position="6"/>
        <end position="27"/>
    </location>
</feature>
<feature type="transmembrane region" description="Helical" evidence="7">
    <location>
        <begin position="188"/>
        <end position="206"/>
    </location>
</feature>
<dbReference type="EMBL" id="SJSM01000001">
    <property type="protein sequence ID" value="TCC99628.1"/>
    <property type="molecule type" value="Genomic_DNA"/>
</dbReference>
<feature type="transmembrane region" description="Helical" evidence="7">
    <location>
        <begin position="447"/>
        <end position="466"/>
    </location>
</feature>
<feature type="transmembrane region" description="Helical" evidence="7">
    <location>
        <begin position="422"/>
        <end position="440"/>
    </location>
</feature>
<comment type="similarity">
    <text evidence="2 6">Belongs to the sodium:solute symporter (SSF) (TC 2.A.21) family.</text>
</comment>
<feature type="transmembrane region" description="Helical" evidence="7">
    <location>
        <begin position="156"/>
        <end position="176"/>
    </location>
</feature>
<dbReference type="PROSITE" id="PS50283">
    <property type="entry name" value="NA_SOLUT_SYMP_3"/>
    <property type="match status" value="1"/>
</dbReference>
<name>A0A4R0NHE3_9SPHI</name>
<keyword evidence="3 7" id="KW-0812">Transmembrane</keyword>
<dbReference type="OrthoDB" id="9814523at2"/>
<dbReference type="Gene3D" id="1.20.1730.10">
    <property type="entry name" value="Sodium/glucose cotransporter"/>
    <property type="match status" value="1"/>
</dbReference>
<keyword evidence="4 7" id="KW-1133">Transmembrane helix</keyword>
<organism evidence="8 9">
    <name type="scientific">Pedobacter hiemivivus</name>
    <dbReference type="NCBI Taxonomy" id="2530454"/>
    <lineage>
        <taxon>Bacteria</taxon>
        <taxon>Pseudomonadati</taxon>
        <taxon>Bacteroidota</taxon>
        <taxon>Sphingobacteriia</taxon>
        <taxon>Sphingobacteriales</taxon>
        <taxon>Sphingobacteriaceae</taxon>
        <taxon>Pedobacter</taxon>
    </lineage>
</organism>
<dbReference type="PANTHER" id="PTHR11819:SF195">
    <property type="entry name" value="SODIUM_GLUCOSE COTRANSPORTER 4"/>
    <property type="match status" value="1"/>
</dbReference>
<dbReference type="Proteomes" id="UP000291117">
    <property type="component" value="Unassembled WGS sequence"/>
</dbReference>
<comment type="subcellular location">
    <subcellularLocation>
        <location evidence="1">Membrane</location>
        <topology evidence="1">Multi-pass membrane protein</topology>
    </subcellularLocation>
</comment>
<feature type="transmembrane region" description="Helical" evidence="7">
    <location>
        <begin position="124"/>
        <end position="150"/>
    </location>
</feature>
<evidence type="ECO:0000256" key="7">
    <source>
        <dbReference type="SAM" id="Phobius"/>
    </source>
</evidence>
<dbReference type="Pfam" id="PF00474">
    <property type="entry name" value="SSF"/>
    <property type="match status" value="1"/>
</dbReference>
<feature type="transmembrane region" description="Helical" evidence="7">
    <location>
        <begin position="39"/>
        <end position="63"/>
    </location>
</feature>
<feature type="transmembrane region" description="Helical" evidence="7">
    <location>
        <begin position="245"/>
        <end position="265"/>
    </location>
</feature>
<evidence type="ECO:0000256" key="2">
    <source>
        <dbReference type="ARBA" id="ARBA00006434"/>
    </source>
</evidence>
<evidence type="ECO:0000256" key="3">
    <source>
        <dbReference type="ARBA" id="ARBA00022692"/>
    </source>
</evidence>
<feature type="transmembrane region" description="Helical" evidence="7">
    <location>
        <begin position="519"/>
        <end position="541"/>
    </location>
</feature>
<dbReference type="InterPro" id="IPR038377">
    <property type="entry name" value="Na/Glc_symporter_sf"/>
</dbReference>
<evidence type="ECO:0000256" key="5">
    <source>
        <dbReference type="ARBA" id="ARBA00023136"/>
    </source>
</evidence>
<dbReference type="PANTHER" id="PTHR11819">
    <property type="entry name" value="SOLUTE CARRIER FAMILY 5"/>
    <property type="match status" value="1"/>
</dbReference>